<dbReference type="EMBL" id="BJJW01000002">
    <property type="protein sequence ID" value="GDZ82936.1"/>
    <property type="molecule type" value="Genomic_DNA"/>
</dbReference>
<sequence length="260" mass="28850">MTETIATIKEKLASLADPHDARLLTWRQDKRCGVQKAIALWEKRLALARKKQADFNQRFNFERDYWLKGVELVAGVDEVGRGPLAGPVVAAAVILPHDFNIVDVIDSKQVAQHKREQLYEIILDQAVSIGIGSVDAKTIDEINIYEAARQAMTEAINNLAPQPQALLIDAMQVHLDITQQSLIKGDARSNSIGAASIVAKVIRDKMMTDYDKVYPGYDFAQNAGYGTKKHLAGIDKLGVTPIHRRSFQPVHDAIVNKKNC</sequence>
<dbReference type="GO" id="GO:0032299">
    <property type="term" value="C:ribonuclease H2 complex"/>
    <property type="evidence" value="ECO:0007669"/>
    <property type="project" value="TreeGrafter"/>
</dbReference>
<evidence type="ECO:0000256" key="13">
    <source>
        <dbReference type="ARBA" id="ARBA00023211"/>
    </source>
</evidence>
<dbReference type="NCBIfam" id="NF000594">
    <property type="entry name" value="PRK00015.1-1"/>
    <property type="match status" value="1"/>
</dbReference>
<keyword evidence="11 14" id="KW-0255">Endonuclease</keyword>
<evidence type="ECO:0000313" key="19">
    <source>
        <dbReference type="Proteomes" id="UP000323274"/>
    </source>
</evidence>
<dbReference type="GO" id="GO:0005737">
    <property type="term" value="C:cytoplasm"/>
    <property type="evidence" value="ECO:0007669"/>
    <property type="project" value="UniProtKB-SubCell"/>
</dbReference>
<comment type="caution">
    <text evidence="18">The sequence shown here is derived from an EMBL/GenBank/DDBJ whole genome shotgun (WGS) entry which is preliminary data.</text>
</comment>
<evidence type="ECO:0000256" key="12">
    <source>
        <dbReference type="ARBA" id="ARBA00022801"/>
    </source>
</evidence>
<dbReference type="Proteomes" id="UP000323274">
    <property type="component" value="Unassembled WGS sequence"/>
</dbReference>
<feature type="binding site" evidence="14 15">
    <location>
        <position position="78"/>
    </location>
    <ligand>
        <name>a divalent metal cation</name>
        <dbReference type="ChEBI" id="CHEBI:60240"/>
    </ligand>
</feature>
<reference evidence="18 19" key="1">
    <citation type="submission" date="2019-04" db="EMBL/GenBank/DDBJ databases">
        <title>A pseudo-fructophilic Leuconostoc citreum strain F192-5 isolated from peel of satsuma mandarin: the first report for isolation and characterization of strain-dependent fructophilic-like characteristics.</title>
        <authorList>
            <person name="Maeno S."/>
            <person name="Tanizawa Y."/>
            <person name="Kajikawa A."/>
            <person name="Kanesaki Y."/>
            <person name="Kubota E."/>
            <person name="Arita M."/>
            <person name="Leon D."/>
            <person name="Endo A."/>
        </authorList>
    </citation>
    <scope>NUCLEOTIDE SEQUENCE [LARGE SCALE GENOMIC DNA]</scope>
    <source>
        <strain evidence="18 19">F192-5</strain>
    </source>
</reference>
<dbReference type="GO" id="GO:0043137">
    <property type="term" value="P:DNA replication, removal of RNA primer"/>
    <property type="evidence" value="ECO:0007669"/>
    <property type="project" value="TreeGrafter"/>
</dbReference>
<keyword evidence="8 14" id="KW-0963">Cytoplasm</keyword>
<dbReference type="EC" id="3.1.26.4" evidence="6 14"/>
<dbReference type="PANTHER" id="PTHR10954:SF18">
    <property type="entry name" value="RIBONUCLEASE HII"/>
    <property type="match status" value="1"/>
</dbReference>
<evidence type="ECO:0000256" key="11">
    <source>
        <dbReference type="ARBA" id="ARBA00022759"/>
    </source>
</evidence>
<feature type="binding site" evidence="14 15">
    <location>
        <position position="77"/>
    </location>
    <ligand>
        <name>a divalent metal cation</name>
        <dbReference type="ChEBI" id="CHEBI:60240"/>
    </ligand>
</feature>
<comment type="similarity">
    <text evidence="5 14 16">Belongs to the RNase HII family.</text>
</comment>
<dbReference type="HAMAP" id="MF_00052_B">
    <property type="entry name" value="RNase_HII_B"/>
    <property type="match status" value="1"/>
</dbReference>
<comment type="cofactor">
    <cofactor evidence="14 15">
        <name>Mn(2+)</name>
        <dbReference type="ChEBI" id="CHEBI:29035"/>
    </cofactor>
    <cofactor evidence="14 15">
        <name>Mg(2+)</name>
        <dbReference type="ChEBI" id="CHEBI:18420"/>
    </cofactor>
    <text evidence="14 15">Manganese or magnesium. Binds 1 divalent metal ion per monomer in the absence of substrate. May bind a second metal ion after substrate binding.</text>
</comment>
<dbReference type="Gene3D" id="3.30.420.10">
    <property type="entry name" value="Ribonuclease H-like superfamily/Ribonuclease H"/>
    <property type="match status" value="1"/>
</dbReference>
<proteinExistence type="inferred from homology"/>
<comment type="subcellular location">
    <subcellularLocation>
        <location evidence="4 14">Cytoplasm</location>
    </subcellularLocation>
</comment>
<evidence type="ECO:0000313" key="18">
    <source>
        <dbReference type="EMBL" id="GDZ82936.1"/>
    </source>
</evidence>
<keyword evidence="12 14" id="KW-0378">Hydrolase</keyword>
<evidence type="ECO:0000256" key="4">
    <source>
        <dbReference type="ARBA" id="ARBA00004496"/>
    </source>
</evidence>
<comment type="cofactor">
    <cofactor evidence="2">
        <name>Mg(2+)</name>
        <dbReference type="ChEBI" id="CHEBI:18420"/>
    </cofactor>
</comment>
<dbReference type="PANTHER" id="PTHR10954">
    <property type="entry name" value="RIBONUCLEASE H2 SUBUNIT A"/>
    <property type="match status" value="1"/>
</dbReference>
<dbReference type="AlphaFoldDB" id="A0A5A5TYT6"/>
<keyword evidence="10 14" id="KW-0479">Metal-binding</keyword>
<evidence type="ECO:0000256" key="16">
    <source>
        <dbReference type="RuleBase" id="RU003515"/>
    </source>
</evidence>
<keyword evidence="13 14" id="KW-0464">Manganese</keyword>
<organism evidence="18 19">
    <name type="scientific">Leuconostoc citreum</name>
    <dbReference type="NCBI Taxonomy" id="33964"/>
    <lineage>
        <taxon>Bacteria</taxon>
        <taxon>Bacillati</taxon>
        <taxon>Bacillota</taxon>
        <taxon>Bacilli</taxon>
        <taxon>Lactobacillales</taxon>
        <taxon>Lactobacillaceae</taxon>
        <taxon>Leuconostoc</taxon>
    </lineage>
</organism>
<feature type="binding site" evidence="14 15">
    <location>
        <position position="169"/>
    </location>
    <ligand>
        <name>a divalent metal cation</name>
        <dbReference type="ChEBI" id="CHEBI:60240"/>
    </ligand>
</feature>
<evidence type="ECO:0000256" key="8">
    <source>
        <dbReference type="ARBA" id="ARBA00022490"/>
    </source>
</evidence>
<accession>A0A5A5TYT6</accession>
<evidence type="ECO:0000256" key="7">
    <source>
        <dbReference type="ARBA" id="ARBA00019179"/>
    </source>
</evidence>
<dbReference type="CDD" id="cd07182">
    <property type="entry name" value="RNase_HII_bacteria_HII_like"/>
    <property type="match status" value="1"/>
</dbReference>
<evidence type="ECO:0000256" key="1">
    <source>
        <dbReference type="ARBA" id="ARBA00000077"/>
    </source>
</evidence>
<dbReference type="InterPro" id="IPR022898">
    <property type="entry name" value="RNase_HII"/>
</dbReference>
<evidence type="ECO:0000256" key="14">
    <source>
        <dbReference type="HAMAP-Rule" id="MF_00052"/>
    </source>
</evidence>
<comment type="catalytic activity">
    <reaction evidence="1 14 15 16">
        <text>Endonucleolytic cleavage to 5'-phosphomonoester.</text>
        <dbReference type="EC" id="3.1.26.4"/>
    </reaction>
</comment>
<dbReference type="SUPFAM" id="SSF53098">
    <property type="entry name" value="Ribonuclease H-like"/>
    <property type="match status" value="1"/>
</dbReference>
<feature type="domain" description="RNase H type-2" evidence="17">
    <location>
        <begin position="71"/>
        <end position="259"/>
    </location>
</feature>
<dbReference type="PROSITE" id="PS51975">
    <property type="entry name" value="RNASE_H_2"/>
    <property type="match status" value="1"/>
</dbReference>
<name>A0A5A5TYT6_LEUCI</name>
<evidence type="ECO:0000256" key="15">
    <source>
        <dbReference type="PROSITE-ProRule" id="PRU01319"/>
    </source>
</evidence>
<evidence type="ECO:0000256" key="6">
    <source>
        <dbReference type="ARBA" id="ARBA00012180"/>
    </source>
</evidence>
<dbReference type="RefSeq" id="WP_139988173.1">
    <property type="nucleotide sequence ID" value="NZ_BJJW01000002.1"/>
</dbReference>
<dbReference type="GO" id="GO:0004523">
    <property type="term" value="F:RNA-DNA hybrid ribonuclease activity"/>
    <property type="evidence" value="ECO:0007669"/>
    <property type="project" value="UniProtKB-UniRule"/>
</dbReference>
<dbReference type="GO" id="GO:0003723">
    <property type="term" value="F:RNA binding"/>
    <property type="evidence" value="ECO:0007669"/>
    <property type="project" value="UniProtKB-UniRule"/>
</dbReference>
<protein>
    <recommendedName>
        <fullName evidence="7 14">Ribonuclease HII</fullName>
        <shortName evidence="14">RNase HII</shortName>
        <ecNumber evidence="6 14">3.1.26.4</ecNumber>
    </recommendedName>
</protein>
<dbReference type="GO" id="GO:0006298">
    <property type="term" value="P:mismatch repair"/>
    <property type="evidence" value="ECO:0007669"/>
    <property type="project" value="TreeGrafter"/>
</dbReference>
<evidence type="ECO:0000256" key="2">
    <source>
        <dbReference type="ARBA" id="ARBA00001946"/>
    </source>
</evidence>
<dbReference type="InterPro" id="IPR001352">
    <property type="entry name" value="RNase_HII/HIII"/>
</dbReference>
<evidence type="ECO:0000256" key="5">
    <source>
        <dbReference type="ARBA" id="ARBA00007383"/>
    </source>
</evidence>
<evidence type="ECO:0000259" key="17">
    <source>
        <dbReference type="PROSITE" id="PS51975"/>
    </source>
</evidence>
<dbReference type="InterPro" id="IPR024567">
    <property type="entry name" value="RNase_HII/HIII_dom"/>
</dbReference>
<dbReference type="InterPro" id="IPR036397">
    <property type="entry name" value="RNaseH_sf"/>
</dbReference>
<evidence type="ECO:0000256" key="3">
    <source>
        <dbReference type="ARBA" id="ARBA00004065"/>
    </source>
</evidence>
<evidence type="ECO:0000256" key="9">
    <source>
        <dbReference type="ARBA" id="ARBA00022722"/>
    </source>
</evidence>
<keyword evidence="9 14" id="KW-0540">Nuclease</keyword>
<comment type="function">
    <text evidence="3 14 16">Endonuclease that specifically degrades the RNA of RNA-DNA hybrids.</text>
</comment>
<dbReference type="InterPro" id="IPR012337">
    <property type="entry name" value="RNaseH-like_sf"/>
</dbReference>
<dbReference type="Pfam" id="PF01351">
    <property type="entry name" value="RNase_HII"/>
    <property type="match status" value="1"/>
</dbReference>
<dbReference type="NCBIfam" id="NF000595">
    <property type="entry name" value="PRK00015.1-3"/>
    <property type="match status" value="1"/>
</dbReference>
<dbReference type="FunFam" id="3.30.420.10:FF:000006">
    <property type="entry name" value="Ribonuclease HII"/>
    <property type="match status" value="1"/>
</dbReference>
<gene>
    <name evidence="14 18" type="primary">rnhB</name>
    <name evidence="18" type="ORF">LCIT_01780</name>
</gene>
<evidence type="ECO:0000256" key="10">
    <source>
        <dbReference type="ARBA" id="ARBA00022723"/>
    </source>
</evidence>
<dbReference type="GO" id="GO:0030145">
    <property type="term" value="F:manganese ion binding"/>
    <property type="evidence" value="ECO:0007669"/>
    <property type="project" value="UniProtKB-UniRule"/>
</dbReference>